<dbReference type="InterPro" id="IPR002794">
    <property type="entry name" value="DUF92_TMEM19"/>
</dbReference>
<protein>
    <recommendedName>
        <fullName evidence="9">Transmembrane protein 19</fullName>
    </recommendedName>
</protein>
<keyword evidence="8" id="KW-1185">Reference proteome</keyword>
<accession>F0ZBJ4</accession>
<evidence type="ECO:0000256" key="3">
    <source>
        <dbReference type="ARBA" id="ARBA00022692"/>
    </source>
</evidence>
<evidence type="ECO:0000256" key="1">
    <source>
        <dbReference type="ARBA" id="ARBA00004141"/>
    </source>
</evidence>
<feature type="transmembrane region" description="Helical" evidence="6">
    <location>
        <begin position="224"/>
        <end position="248"/>
    </location>
</feature>
<evidence type="ECO:0000313" key="7">
    <source>
        <dbReference type="EMBL" id="EGC38676.1"/>
    </source>
</evidence>
<dbReference type="FunCoup" id="F0ZBJ4">
    <property type="interactions" value="70"/>
</dbReference>
<dbReference type="GO" id="GO:0016020">
    <property type="term" value="C:membrane"/>
    <property type="evidence" value="ECO:0000318"/>
    <property type="project" value="GO_Central"/>
</dbReference>
<evidence type="ECO:0000256" key="4">
    <source>
        <dbReference type="ARBA" id="ARBA00022989"/>
    </source>
</evidence>
<dbReference type="VEuPathDB" id="AmoebaDB:DICPUDRAFT_86423"/>
<dbReference type="InParanoid" id="F0ZBJ4"/>
<evidence type="ECO:0000256" key="2">
    <source>
        <dbReference type="ARBA" id="ARBA00009012"/>
    </source>
</evidence>
<dbReference type="OrthoDB" id="30881at2759"/>
<dbReference type="PANTHER" id="PTHR13353:SF5">
    <property type="entry name" value="TRANSMEMBRANE PROTEIN 19"/>
    <property type="match status" value="1"/>
</dbReference>
<comment type="similarity">
    <text evidence="2">Belongs to the TMEM19 family.</text>
</comment>
<feature type="transmembrane region" description="Helical" evidence="6">
    <location>
        <begin position="12"/>
        <end position="30"/>
    </location>
</feature>
<feature type="transmembrane region" description="Helical" evidence="6">
    <location>
        <begin position="178"/>
        <end position="204"/>
    </location>
</feature>
<dbReference type="PANTHER" id="PTHR13353">
    <property type="entry name" value="TRANSMEMBRANE PROTEIN 19"/>
    <property type="match status" value="1"/>
</dbReference>
<dbReference type="eggNOG" id="KOG4491">
    <property type="taxonomic scope" value="Eukaryota"/>
</dbReference>
<evidence type="ECO:0000313" key="8">
    <source>
        <dbReference type="Proteomes" id="UP000001064"/>
    </source>
</evidence>
<feature type="transmembrane region" description="Helical" evidence="6">
    <location>
        <begin position="287"/>
        <end position="306"/>
    </location>
</feature>
<evidence type="ECO:0000256" key="5">
    <source>
        <dbReference type="ARBA" id="ARBA00023136"/>
    </source>
</evidence>
<evidence type="ECO:0008006" key="9">
    <source>
        <dbReference type="Google" id="ProtNLM"/>
    </source>
</evidence>
<dbReference type="Proteomes" id="UP000001064">
    <property type="component" value="Unassembled WGS sequence"/>
</dbReference>
<dbReference type="Pfam" id="PF01940">
    <property type="entry name" value="DUF92"/>
    <property type="match status" value="1"/>
</dbReference>
<keyword evidence="5 6" id="KW-0472">Membrane</keyword>
<evidence type="ECO:0000256" key="6">
    <source>
        <dbReference type="SAM" id="Phobius"/>
    </source>
</evidence>
<dbReference type="RefSeq" id="XP_003284772.1">
    <property type="nucleotide sequence ID" value="XM_003284724.1"/>
</dbReference>
<name>F0ZBJ4_DICPU</name>
<dbReference type="EMBL" id="GL870971">
    <property type="protein sequence ID" value="EGC38676.1"/>
    <property type="molecule type" value="Genomic_DNA"/>
</dbReference>
<sequence length="307" mass="33787">MIEYYNKLENSINRLPLSILIVSLFAIHGYRKGSLNKSGAISAFFTGIITCYCGPSFAFILLSFYFSSSYLTKYKSSIKKKIEDGHAVGGQRNYVQVFSNSLTATCLSIIFSFFTTRSTTIINYKYDYFTSFILSSFIGHYSCCNGDTWASELGILSKGEPILITSGKKVPKGTNGGLSLIGLIASVMGGLFIGISFSFCNYFFNRGYPLELEQISFSYLQQTISIILLATFGGLVGSLIDSLMGATLQLSLLSINRKVVLNDVKKVMPTDKIRHISGTDILDNHQVNFLSSLVTAILCGYIGSFIF</sequence>
<dbReference type="GeneID" id="10506726"/>
<comment type="subcellular location">
    <subcellularLocation>
        <location evidence="1">Membrane</location>
        <topology evidence="1">Multi-pass membrane protein</topology>
    </subcellularLocation>
</comment>
<dbReference type="STRING" id="5786.F0ZBJ4"/>
<organism evidence="7 8">
    <name type="scientific">Dictyostelium purpureum</name>
    <name type="common">Slime mold</name>
    <dbReference type="NCBI Taxonomy" id="5786"/>
    <lineage>
        <taxon>Eukaryota</taxon>
        <taxon>Amoebozoa</taxon>
        <taxon>Evosea</taxon>
        <taxon>Eumycetozoa</taxon>
        <taxon>Dictyostelia</taxon>
        <taxon>Dictyosteliales</taxon>
        <taxon>Dictyosteliaceae</taxon>
        <taxon>Dictyostelium</taxon>
    </lineage>
</organism>
<dbReference type="KEGG" id="dpp:DICPUDRAFT_86423"/>
<proteinExistence type="inferred from homology"/>
<dbReference type="AlphaFoldDB" id="F0ZBJ4"/>
<feature type="transmembrane region" description="Helical" evidence="6">
    <location>
        <begin position="42"/>
        <end position="66"/>
    </location>
</feature>
<reference evidence="8" key="1">
    <citation type="journal article" date="2011" name="Genome Biol.">
        <title>Comparative genomics of the social amoebae Dictyostelium discoideum and Dictyostelium purpureum.</title>
        <authorList>
            <consortium name="US DOE Joint Genome Institute (JGI-PGF)"/>
            <person name="Sucgang R."/>
            <person name="Kuo A."/>
            <person name="Tian X."/>
            <person name="Salerno W."/>
            <person name="Parikh A."/>
            <person name="Feasley C.L."/>
            <person name="Dalin E."/>
            <person name="Tu H."/>
            <person name="Huang E."/>
            <person name="Barry K."/>
            <person name="Lindquist E."/>
            <person name="Shapiro H."/>
            <person name="Bruce D."/>
            <person name="Schmutz J."/>
            <person name="Salamov A."/>
            <person name="Fey P."/>
            <person name="Gaudet P."/>
            <person name="Anjard C."/>
            <person name="Babu M.M."/>
            <person name="Basu S."/>
            <person name="Bushmanova Y."/>
            <person name="van der Wel H."/>
            <person name="Katoh-Kurasawa M."/>
            <person name="Dinh C."/>
            <person name="Coutinho P.M."/>
            <person name="Saito T."/>
            <person name="Elias M."/>
            <person name="Schaap P."/>
            <person name="Kay R.R."/>
            <person name="Henrissat B."/>
            <person name="Eichinger L."/>
            <person name="Rivero F."/>
            <person name="Putnam N.H."/>
            <person name="West C.M."/>
            <person name="Loomis W.F."/>
            <person name="Chisholm R.L."/>
            <person name="Shaulsky G."/>
            <person name="Strassmann J.E."/>
            <person name="Queller D.C."/>
            <person name="Kuspa A."/>
            <person name="Grigoriev I.V."/>
        </authorList>
    </citation>
    <scope>NUCLEOTIDE SEQUENCE [LARGE SCALE GENOMIC DNA]</scope>
    <source>
        <strain evidence="8">QSDP1</strain>
    </source>
</reference>
<gene>
    <name evidence="7" type="ORF">DICPUDRAFT_86423</name>
</gene>
<dbReference type="OMA" id="VATADTW"/>
<keyword evidence="3 6" id="KW-0812">Transmembrane</keyword>
<keyword evidence="4 6" id="KW-1133">Transmembrane helix</keyword>